<gene>
    <name evidence="2" type="ORF">FC756_12620</name>
</gene>
<accession>A0A4U2Z318</accession>
<dbReference type="EMBL" id="SZPU01000044">
    <property type="protein sequence ID" value="TKI67722.1"/>
    <property type="molecule type" value="Genomic_DNA"/>
</dbReference>
<name>A0A4U2Z318_9BACI</name>
<keyword evidence="3" id="KW-1185">Reference proteome</keyword>
<feature type="transmembrane region" description="Helical" evidence="1">
    <location>
        <begin position="32"/>
        <end position="55"/>
    </location>
</feature>
<protein>
    <submittedName>
        <fullName evidence="2">Uncharacterized protein</fullName>
    </submittedName>
</protein>
<evidence type="ECO:0000313" key="3">
    <source>
        <dbReference type="Proteomes" id="UP000308744"/>
    </source>
</evidence>
<reference evidence="2 3" key="1">
    <citation type="submission" date="2019-04" db="EMBL/GenBank/DDBJ databases">
        <title>Lysinibacillus genome sequencing.</title>
        <authorList>
            <person name="Dunlap C."/>
        </authorList>
    </citation>
    <scope>NUCLEOTIDE SEQUENCE [LARGE SCALE GENOMIC DNA]</scope>
    <source>
        <strain evidence="2 3">CCTCC AB 2010389</strain>
    </source>
</reference>
<dbReference type="AlphaFoldDB" id="A0A4U2Z318"/>
<organism evidence="2 3">
    <name type="scientific">Lysinibacillus mangiferihumi</name>
    <dbReference type="NCBI Taxonomy" id="1130819"/>
    <lineage>
        <taxon>Bacteria</taxon>
        <taxon>Bacillati</taxon>
        <taxon>Bacillota</taxon>
        <taxon>Bacilli</taxon>
        <taxon>Bacillales</taxon>
        <taxon>Bacillaceae</taxon>
        <taxon>Lysinibacillus</taxon>
    </lineage>
</organism>
<keyword evidence="1" id="KW-0812">Transmembrane</keyword>
<keyword evidence="1" id="KW-1133">Transmembrane helix</keyword>
<feature type="transmembrane region" description="Helical" evidence="1">
    <location>
        <begin position="7"/>
        <end position="26"/>
    </location>
</feature>
<keyword evidence="1" id="KW-0472">Membrane</keyword>
<evidence type="ECO:0000313" key="2">
    <source>
        <dbReference type="EMBL" id="TKI67722.1"/>
    </source>
</evidence>
<dbReference type="Proteomes" id="UP000308744">
    <property type="component" value="Unassembled WGS sequence"/>
</dbReference>
<comment type="caution">
    <text evidence="2">The sequence shown here is derived from an EMBL/GenBank/DDBJ whole genome shotgun (WGS) entry which is preliminary data.</text>
</comment>
<proteinExistence type="predicted"/>
<dbReference type="RefSeq" id="WP_107896808.1">
    <property type="nucleotide sequence ID" value="NZ_PYWM01000025.1"/>
</dbReference>
<evidence type="ECO:0000256" key="1">
    <source>
        <dbReference type="SAM" id="Phobius"/>
    </source>
</evidence>
<sequence>MKYLIALYVMMMLIVFVNLISEFMLGGRYSAIASWIICMLFFFGTIFFANARYYLSKNGK</sequence>